<dbReference type="InterPro" id="IPR050700">
    <property type="entry name" value="YIM1/Zinc_Alcohol_DH_Fams"/>
</dbReference>
<evidence type="ECO:0000259" key="1">
    <source>
        <dbReference type="SMART" id="SM00829"/>
    </source>
</evidence>
<dbReference type="Pfam" id="PF08240">
    <property type="entry name" value="ADH_N"/>
    <property type="match status" value="1"/>
</dbReference>
<dbReference type="InterPro" id="IPR036291">
    <property type="entry name" value="NAD(P)-bd_dom_sf"/>
</dbReference>
<dbReference type="RefSeq" id="WP_069126382.1">
    <property type="nucleotide sequence ID" value="NZ_CP023483.1"/>
</dbReference>
<dbReference type="CDD" id="cd05289">
    <property type="entry name" value="MDR_like_2"/>
    <property type="match status" value="1"/>
</dbReference>
<gene>
    <name evidence="2" type="ORF">CNY62_03590</name>
</gene>
<dbReference type="InterPro" id="IPR013154">
    <property type="entry name" value="ADH-like_N"/>
</dbReference>
<accession>A0A1D2KBN5</accession>
<dbReference type="AlphaFoldDB" id="A0A1D2KBN5"/>
<dbReference type="SMART" id="SM00829">
    <property type="entry name" value="PKS_ER"/>
    <property type="match status" value="1"/>
</dbReference>
<proteinExistence type="predicted"/>
<evidence type="ECO:0000313" key="2">
    <source>
        <dbReference type="EMBL" id="ATF25556.1"/>
    </source>
</evidence>
<dbReference type="SUPFAM" id="SSF50129">
    <property type="entry name" value="GroES-like"/>
    <property type="match status" value="1"/>
</dbReference>
<dbReference type="SUPFAM" id="SSF51735">
    <property type="entry name" value="NAD(P)-binding Rossmann-fold domains"/>
    <property type="match status" value="1"/>
</dbReference>
<dbReference type="PANTHER" id="PTHR11695">
    <property type="entry name" value="ALCOHOL DEHYDROGENASE RELATED"/>
    <property type="match status" value="1"/>
</dbReference>
<organism evidence="2 3">
    <name type="scientific">Brochothrix thermosphacta</name>
    <name type="common">Microbacterium thermosphactum</name>
    <dbReference type="NCBI Taxonomy" id="2756"/>
    <lineage>
        <taxon>Bacteria</taxon>
        <taxon>Bacillati</taxon>
        <taxon>Bacillota</taxon>
        <taxon>Bacilli</taxon>
        <taxon>Bacillales</taxon>
        <taxon>Listeriaceae</taxon>
        <taxon>Brochothrix</taxon>
    </lineage>
</organism>
<dbReference type="InterPro" id="IPR020843">
    <property type="entry name" value="ER"/>
</dbReference>
<dbReference type="STRING" id="2756.BFR44_00305"/>
<dbReference type="Proteomes" id="UP000243591">
    <property type="component" value="Chromosome"/>
</dbReference>
<keyword evidence="3" id="KW-1185">Reference proteome</keyword>
<dbReference type="Pfam" id="PF13602">
    <property type="entry name" value="ADH_zinc_N_2"/>
    <property type="match status" value="1"/>
</dbReference>
<sequence>MKAMQISQYGKDEKVILTEVKTPAVGAHDILIEVYAASVNPVDYKLRDGALKAVRPKKLPLTLGNDFAGIVTKIGAEVTRFKVGDAVYGAASADRWGSFAEYFVVGEQYAALKPSNLSFTEAASLPLTALTAYQALTEWLDVQPGQKIFIPGGAGGVGVVAIPIAKHLGAYVATTGSPRGRELINSLHPDLFIDYQTTDFSKQLTNYDGVFDTRGGDDLIKAFSILKPKGKIVSIAGIPDKAFAKREELPQAIQLALAINARKVHSLAKKHEVSYHYFMKRADGIQLEKITHLIEKGVIKPIIDKIFTFEETQAALDYVEAGKTKGKVVITVKGHLS</sequence>
<evidence type="ECO:0000313" key="3">
    <source>
        <dbReference type="Proteomes" id="UP000243591"/>
    </source>
</evidence>
<dbReference type="EMBL" id="CP023483">
    <property type="protein sequence ID" value="ATF25556.1"/>
    <property type="molecule type" value="Genomic_DNA"/>
</dbReference>
<dbReference type="OrthoDB" id="9792162at2"/>
<dbReference type="InterPro" id="IPR011032">
    <property type="entry name" value="GroES-like_sf"/>
</dbReference>
<protein>
    <submittedName>
        <fullName evidence="2">NADPH:quinone reductase</fullName>
    </submittedName>
</protein>
<dbReference type="PANTHER" id="PTHR11695:SF294">
    <property type="entry name" value="RETICULON-4-INTERACTING PROTEIN 1, MITOCHONDRIAL"/>
    <property type="match status" value="1"/>
</dbReference>
<reference evidence="2 3" key="1">
    <citation type="submission" date="2017-09" db="EMBL/GenBank/DDBJ databases">
        <title>Complete Genome Sequences of Two Strains of the Meat Spoilage Bacterium Brochothrix thermosphacta Isolated from Ground Chicken.</title>
        <authorList>
            <person name="Paoli G.C."/>
            <person name="Wijey C."/>
            <person name="Chen C.-Y."/>
            <person name="Nguyen L."/>
            <person name="Yan X."/>
            <person name="Irwin P.L."/>
        </authorList>
    </citation>
    <scope>NUCLEOTIDE SEQUENCE [LARGE SCALE GENOMIC DNA]</scope>
    <source>
        <strain evidence="2 3">BI</strain>
    </source>
</reference>
<dbReference type="Gene3D" id="3.40.50.720">
    <property type="entry name" value="NAD(P)-binding Rossmann-like Domain"/>
    <property type="match status" value="1"/>
</dbReference>
<feature type="domain" description="Enoyl reductase (ER)" evidence="1">
    <location>
        <begin position="10"/>
        <end position="330"/>
    </location>
</feature>
<dbReference type="KEGG" id="bths:CNY62_03590"/>
<name>A0A1D2KBN5_BROTH</name>
<dbReference type="GO" id="GO:0016491">
    <property type="term" value="F:oxidoreductase activity"/>
    <property type="evidence" value="ECO:0007669"/>
    <property type="project" value="InterPro"/>
</dbReference>
<dbReference type="Gene3D" id="3.90.180.10">
    <property type="entry name" value="Medium-chain alcohol dehydrogenases, catalytic domain"/>
    <property type="match status" value="1"/>
</dbReference>